<protein>
    <submittedName>
        <fullName evidence="1">Uncharacterized protein</fullName>
    </submittedName>
</protein>
<accession>A0AAF0U9B9</accession>
<sequence>MPQDCCRSIHPNYLETLLVWCSRRCVHRP</sequence>
<dbReference type="AlphaFoldDB" id="A0AAF0U9B9"/>
<gene>
    <name evidence="1" type="ORF">MTR67_035155</name>
</gene>
<reference evidence="1" key="1">
    <citation type="submission" date="2023-08" db="EMBL/GenBank/DDBJ databases">
        <title>A de novo genome assembly of Solanum verrucosum Schlechtendal, a Mexican diploid species geographically isolated from the other diploid A-genome species in potato relatives.</title>
        <authorList>
            <person name="Hosaka K."/>
        </authorList>
    </citation>
    <scope>NUCLEOTIDE SEQUENCE</scope>
    <source>
        <tissue evidence="1">Young leaves</tissue>
    </source>
</reference>
<keyword evidence="2" id="KW-1185">Reference proteome</keyword>
<proteinExistence type="predicted"/>
<evidence type="ECO:0000313" key="2">
    <source>
        <dbReference type="Proteomes" id="UP001234989"/>
    </source>
</evidence>
<dbReference type="EMBL" id="CP133619">
    <property type="protein sequence ID" value="WMV41770.1"/>
    <property type="molecule type" value="Genomic_DNA"/>
</dbReference>
<dbReference type="Proteomes" id="UP001234989">
    <property type="component" value="Chromosome 8"/>
</dbReference>
<name>A0AAF0U9B9_SOLVR</name>
<evidence type="ECO:0000313" key="1">
    <source>
        <dbReference type="EMBL" id="WMV41770.1"/>
    </source>
</evidence>
<organism evidence="1 2">
    <name type="scientific">Solanum verrucosum</name>
    <dbReference type="NCBI Taxonomy" id="315347"/>
    <lineage>
        <taxon>Eukaryota</taxon>
        <taxon>Viridiplantae</taxon>
        <taxon>Streptophyta</taxon>
        <taxon>Embryophyta</taxon>
        <taxon>Tracheophyta</taxon>
        <taxon>Spermatophyta</taxon>
        <taxon>Magnoliopsida</taxon>
        <taxon>eudicotyledons</taxon>
        <taxon>Gunneridae</taxon>
        <taxon>Pentapetalae</taxon>
        <taxon>asterids</taxon>
        <taxon>lamiids</taxon>
        <taxon>Solanales</taxon>
        <taxon>Solanaceae</taxon>
        <taxon>Solanoideae</taxon>
        <taxon>Solaneae</taxon>
        <taxon>Solanum</taxon>
    </lineage>
</organism>